<dbReference type="Proteomes" id="UP000887013">
    <property type="component" value="Unassembled WGS sequence"/>
</dbReference>
<organism evidence="1 2">
    <name type="scientific">Nephila pilipes</name>
    <name type="common">Giant wood spider</name>
    <name type="synonym">Nephila maculata</name>
    <dbReference type="NCBI Taxonomy" id="299642"/>
    <lineage>
        <taxon>Eukaryota</taxon>
        <taxon>Metazoa</taxon>
        <taxon>Ecdysozoa</taxon>
        <taxon>Arthropoda</taxon>
        <taxon>Chelicerata</taxon>
        <taxon>Arachnida</taxon>
        <taxon>Araneae</taxon>
        <taxon>Araneomorphae</taxon>
        <taxon>Entelegynae</taxon>
        <taxon>Araneoidea</taxon>
        <taxon>Nephilidae</taxon>
        <taxon>Nephila</taxon>
    </lineage>
</organism>
<name>A0A8X6Q5B2_NEPPI</name>
<reference evidence="1" key="1">
    <citation type="submission" date="2020-08" db="EMBL/GenBank/DDBJ databases">
        <title>Multicomponent nature underlies the extraordinary mechanical properties of spider dragline silk.</title>
        <authorList>
            <person name="Kono N."/>
            <person name="Nakamura H."/>
            <person name="Mori M."/>
            <person name="Yoshida Y."/>
            <person name="Ohtoshi R."/>
            <person name="Malay A.D."/>
            <person name="Moran D.A.P."/>
            <person name="Tomita M."/>
            <person name="Numata K."/>
            <person name="Arakawa K."/>
        </authorList>
    </citation>
    <scope>NUCLEOTIDE SEQUENCE</scope>
</reference>
<evidence type="ECO:0000313" key="1">
    <source>
        <dbReference type="EMBL" id="GFU00898.1"/>
    </source>
</evidence>
<accession>A0A8X6Q5B2</accession>
<gene>
    <name evidence="1" type="ORF">NPIL_401071</name>
</gene>
<evidence type="ECO:0000313" key="2">
    <source>
        <dbReference type="Proteomes" id="UP000887013"/>
    </source>
</evidence>
<proteinExistence type="predicted"/>
<dbReference type="AlphaFoldDB" id="A0A8X6Q5B2"/>
<dbReference type="EMBL" id="BMAW01122881">
    <property type="protein sequence ID" value="GFU00898.1"/>
    <property type="molecule type" value="Genomic_DNA"/>
</dbReference>
<comment type="caution">
    <text evidence="1">The sequence shown here is derived from an EMBL/GenBank/DDBJ whole genome shotgun (WGS) entry which is preliminary data.</text>
</comment>
<sequence length="98" mass="10948">MTLAAPNEVSKPVIPNVPFQMKRNSPGNRKVSFPVDVKENSFLQVTQTPLAPKKISPLTYSEIIRRKIRTKPKVNPPKVSPSSNKIILKARPPVPLRV</sequence>
<protein>
    <submittedName>
        <fullName evidence="1">Uncharacterized protein</fullName>
    </submittedName>
</protein>
<keyword evidence="2" id="KW-1185">Reference proteome</keyword>